<proteinExistence type="predicted"/>
<organism evidence="10">
    <name type="scientific">Haptolina ericina</name>
    <dbReference type="NCBI Taxonomy" id="156174"/>
    <lineage>
        <taxon>Eukaryota</taxon>
        <taxon>Haptista</taxon>
        <taxon>Haptophyta</taxon>
        <taxon>Prymnesiophyceae</taxon>
        <taxon>Prymnesiales</taxon>
        <taxon>Prymnesiaceae</taxon>
        <taxon>Haptolina</taxon>
    </lineage>
</organism>
<dbReference type="SUPFAM" id="SSF53756">
    <property type="entry name" value="UDP-Glycosyltransferase/glycogen phosphorylase"/>
    <property type="match status" value="1"/>
</dbReference>
<evidence type="ECO:0000256" key="5">
    <source>
        <dbReference type="ARBA" id="ARBA00022692"/>
    </source>
</evidence>
<protein>
    <recommendedName>
        <fullName evidence="9">Glycosyltransferase subfamily 4-like N-terminal domain-containing protein</fullName>
    </recommendedName>
</protein>
<evidence type="ECO:0000256" key="7">
    <source>
        <dbReference type="ARBA" id="ARBA00022989"/>
    </source>
</evidence>
<dbReference type="Pfam" id="PF13579">
    <property type="entry name" value="Glyco_trans_4_4"/>
    <property type="match status" value="1"/>
</dbReference>
<sequence length="222" mass="24460">MQYHALSLAHSSPTARVFLVGHRGERCVPQVEAAENITPILIAPNLLPRPRSRALYVLCLPLKAVAQLLQLLWTLLVVLPRPDVLLIQTPPAIPTLAAAWLLRLLRGCSIVVDWHNFGFSVLELSLRAGHPLVRISRAYEACLGRTMDGHLCVTHAMAGWLQAEWRIASRVLHDRPPAFFKPLALAERHAVKGPEGVDRHTSPFTPLPSHLPAIPAIPAPLI</sequence>
<dbReference type="AlphaFoldDB" id="A0A7S3EQT0"/>
<dbReference type="GO" id="GO:0005789">
    <property type="term" value="C:endoplasmic reticulum membrane"/>
    <property type="evidence" value="ECO:0007669"/>
    <property type="project" value="UniProtKB-SubCell"/>
</dbReference>
<dbReference type="EMBL" id="HBHX01004784">
    <property type="protein sequence ID" value="CAE0101514.1"/>
    <property type="molecule type" value="Transcribed_RNA"/>
</dbReference>
<keyword evidence="4" id="KW-0808">Transferase</keyword>
<keyword evidence="5" id="KW-0812">Transmembrane</keyword>
<evidence type="ECO:0000256" key="1">
    <source>
        <dbReference type="ARBA" id="ARBA00004389"/>
    </source>
</evidence>
<feature type="domain" description="Glycosyltransferase subfamily 4-like N-terminal" evidence="9">
    <location>
        <begin position="17"/>
        <end position="167"/>
    </location>
</feature>
<evidence type="ECO:0000259" key="9">
    <source>
        <dbReference type="Pfam" id="PF13579"/>
    </source>
</evidence>
<keyword evidence="7" id="KW-1133">Transmembrane helix</keyword>
<keyword evidence="6" id="KW-0256">Endoplasmic reticulum</keyword>
<accession>A0A7S3EQT0</accession>
<dbReference type="InterPro" id="IPR028098">
    <property type="entry name" value="Glyco_trans_4-like_N"/>
</dbReference>
<evidence type="ECO:0000256" key="4">
    <source>
        <dbReference type="ARBA" id="ARBA00022679"/>
    </source>
</evidence>
<comment type="pathway">
    <text evidence="2">Protein modification; protein glycosylation.</text>
</comment>
<gene>
    <name evidence="10" type="ORF">HERI1096_LOCUS2585</name>
</gene>
<keyword evidence="3" id="KW-0328">Glycosyltransferase</keyword>
<dbReference type="GO" id="GO:0000030">
    <property type="term" value="F:mannosyltransferase activity"/>
    <property type="evidence" value="ECO:0007669"/>
    <property type="project" value="InterPro"/>
</dbReference>
<keyword evidence="8" id="KW-0472">Membrane</keyword>
<evidence type="ECO:0000256" key="2">
    <source>
        <dbReference type="ARBA" id="ARBA00004922"/>
    </source>
</evidence>
<evidence type="ECO:0000313" key="10">
    <source>
        <dbReference type="EMBL" id="CAE0101514.1"/>
    </source>
</evidence>
<evidence type="ECO:0000256" key="3">
    <source>
        <dbReference type="ARBA" id="ARBA00022676"/>
    </source>
</evidence>
<comment type="subcellular location">
    <subcellularLocation>
        <location evidence="1">Endoplasmic reticulum membrane</location>
        <topology evidence="1">Single-pass membrane protein</topology>
    </subcellularLocation>
</comment>
<evidence type="ECO:0000256" key="6">
    <source>
        <dbReference type="ARBA" id="ARBA00022824"/>
    </source>
</evidence>
<reference evidence="10" key="1">
    <citation type="submission" date="2021-01" db="EMBL/GenBank/DDBJ databases">
        <authorList>
            <person name="Corre E."/>
            <person name="Pelletier E."/>
            <person name="Niang G."/>
            <person name="Scheremetjew M."/>
            <person name="Finn R."/>
            <person name="Kale V."/>
            <person name="Holt S."/>
            <person name="Cochrane G."/>
            <person name="Meng A."/>
            <person name="Brown T."/>
            <person name="Cohen L."/>
        </authorList>
    </citation>
    <scope>NUCLEOTIDE SEQUENCE</scope>
    <source>
        <strain evidence="10">CCMP281</strain>
    </source>
</reference>
<dbReference type="InterPro" id="IPR026051">
    <property type="entry name" value="ALG1-like"/>
</dbReference>
<dbReference type="PANTHER" id="PTHR13036:SF0">
    <property type="entry name" value="CHITOBIOSYLDIPHOSPHODOLICHOL BETA-MANNOSYLTRANSFERASE"/>
    <property type="match status" value="1"/>
</dbReference>
<name>A0A7S3EQT0_9EUKA</name>
<dbReference type="PANTHER" id="PTHR13036">
    <property type="entry name" value="BETA1,4 MANNOSYLTRANSFERASE"/>
    <property type="match status" value="1"/>
</dbReference>
<evidence type="ECO:0000256" key="8">
    <source>
        <dbReference type="ARBA" id="ARBA00023136"/>
    </source>
</evidence>